<keyword evidence="3" id="KW-1185">Reference proteome</keyword>
<dbReference type="OrthoDB" id="5829268at2759"/>
<dbReference type="FunCoup" id="A0A3P7FPV6">
    <property type="interactions" value="78"/>
</dbReference>
<dbReference type="Proteomes" id="UP000270924">
    <property type="component" value="Unassembled WGS sequence"/>
</dbReference>
<evidence type="ECO:0000313" key="2">
    <source>
        <dbReference type="EMBL" id="VDM12582.1"/>
    </source>
</evidence>
<reference evidence="2 3" key="1">
    <citation type="submission" date="2018-11" db="EMBL/GenBank/DDBJ databases">
        <authorList>
            <consortium name="Pathogen Informatics"/>
        </authorList>
    </citation>
    <scope>NUCLEOTIDE SEQUENCE [LARGE SCALE GENOMIC DNA]</scope>
</reference>
<organism evidence="2 3">
    <name type="scientific">Wuchereria bancrofti</name>
    <dbReference type="NCBI Taxonomy" id="6293"/>
    <lineage>
        <taxon>Eukaryota</taxon>
        <taxon>Metazoa</taxon>
        <taxon>Ecdysozoa</taxon>
        <taxon>Nematoda</taxon>
        <taxon>Chromadorea</taxon>
        <taxon>Rhabditida</taxon>
        <taxon>Spirurina</taxon>
        <taxon>Spiruromorpha</taxon>
        <taxon>Filarioidea</taxon>
        <taxon>Onchocercidae</taxon>
        <taxon>Wuchereria</taxon>
    </lineage>
</organism>
<dbReference type="EMBL" id="UYWW01003250">
    <property type="protein sequence ID" value="VDM12582.1"/>
    <property type="molecule type" value="Genomic_DNA"/>
</dbReference>
<gene>
    <name evidence="2" type="ORF">WBA_LOCUS5968</name>
</gene>
<dbReference type="AlphaFoldDB" id="A0A3P7FPV6"/>
<dbReference type="InParanoid" id="A0A3P7FPV6"/>
<protein>
    <submittedName>
        <fullName evidence="2">Uncharacterized protein</fullName>
    </submittedName>
</protein>
<proteinExistence type="predicted"/>
<evidence type="ECO:0000256" key="1">
    <source>
        <dbReference type="SAM" id="MobiDB-lite"/>
    </source>
</evidence>
<name>A0A3P7FPV6_WUCBA</name>
<sequence length="208" mass="23265">MNLDMGKRKKPDSDSVLGETDSSDTVLSSNAVPSTNLCGTSTEEYDVWLVRKPTKVPLSDLSSIKFPHKAKNRARLAVPSRSDAVPLNCHFHHLTLPYVYIPIAGIRTQKDAMSLKATTLMKGIVVVNEKLDLLNSAVVLTNSHERITVKQEPGTLLENGTHEMKFKIKSIRKKPQLPDDNIRQRLKPFGIIPKKRKKSYKLANLINS</sequence>
<feature type="compositionally biased region" description="Polar residues" evidence="1">
    <location>
        <begin position="23"/>
        <end position="33"/>
    </location>
</feature>
<feature type="region of interest" description="Disordered" evidence="1">
    <location>
        <begin position="1"/>
        <end position="33"/>
    </location>
</feature>
<accession>A0A3P7FPV6</accession>
<evidence type="ECO:0000313" key="3">
    <source>
        <dbReference type="Proteomes" id="UP000270924"/>
    </source>
</evidence>